<dbReference type="Pfam" id="PF10612">
    <property type="entry name" value="Spore-coat_CotZ"/>
    <property type="match status" value="1"/>
</dbReference>
<organism evidence="1 2">
    <name type="scientific">Aquibacillus salsiterrae</name>
    <dbReference type="NCBI Taxonomy" id="2950439"/>
    <lineage>
        <taxon>Bacteria</taxon>
        <taxon>Bacillati</taxon>
        <taxon>Bacillota</taxon>
        <taxon>Bacilli</taxon>
        <taxon>Bacillales</taxon>
        <taxon>Bacillaceae</taxon>
        <taxon>Aquibacillus</taxon>
    </lineage>
</organism>
<dbReference type="AlphaFoldDB" id="A0A9X3WFP4"/>
<keyword evidence="1" id="KW-0946">Virion</keyword>
<comment type="caution">
    <text evidence="1">The sequence shown here is derived from an EMBL/GenBank/DDBJ whole genome shotgun (WGS) entry which is preliminary data.</text>
</comment>
<dbReference type="Proteomes" id="UP001145069">
    <property type="component" value="Unassembled WGS sequence"/>
</dbReference>
<gene>
    <name evidence="1" type="ORF">NC799_06595</name>
</gene>
<keyword evidence="2" id="KW-1185">Reference proteome</keyword>
<sequence length="149" mass="17233">MKHSVCLNNFICEKAKHIIDKQKEKVNKGLKHFCKPAYEATIPVILYPDDNKNQPLERFGNIGEIVEDEYGCFQTKFFRFEKVDEEECIAVLSLLRPLDEGGCLVDDICDVYRLERTRFCIKVDLSTISDVQLLSPVLVERQFPHPSPK</sequence>
<reference evidence="1" key="1">
    <citation type="submission" date="2022-06" db="EMBL/GenBank/DDBJ databases">
        <title>Aquibacillus sp. a new bacterium isolated from soil saline samples.</title>
        <authorList>
            <person name="Galisteo C."/>
            <person name="De La Haba R."/>
            <person name="Sanchez-Porro C."/>
            <person name="Ventosa A."/>
        </authorList>
    </citation>
    <scope>NUCLEOTIDE SEQUENCE</scope>
    <source>
        <strain evidence="1">3ASR75-54</strain>
    </source>
</reference>
<accession>A0A9X3WFP4</accession>
<evidence type="ECO:0000313" key="1">
    <source>
        <dbReference type="EMBL" id="MDC3416584.1"/>
    </source>
</evidence>
<dbReference type="InterPro" id="IPR019593">
    <property type="entry name" value="Spore_coat_protein_Z/Y"/>
</dbReference>
<dbReference type="EMBL" id="JAMQKC010000003">
    <property type="protein sequence ID" value="MDC3416584.1"/>
    <property type="molecule type" value="Genomic_DNA"/>
</dbReference>
<proteinExistence type="predicted"/>
<dbReference type="RefSeq" id="WP_272445588.1">
    <property type="nucleotide sequence ID" value="NZ_JAMQKC010000003.1"/>
</dbReference>
<keyword evidence="1" id="KW-0167">Capsid protein</keyword>
<name>A0A9X3WFP4_9BACI</name>
<evidence type="ECO:0000313" key="2">
    <source>
        <dbReference type="Proteomes" id="UP001145069"/>
    </source>
</evidence>
<protein>
    <submittedName>
        <fullName evidence="1">CotY/CotZ family spore coat protein</fullName>
    </submittedName>
</protein>